<sequence length="140" mass="15698">MTAQFPVSPEKANLLLARMRKLGIKESDLEETFVRSGGKGGQNVNKVSTAVRLLYKKTGLEIKCSIHRTQGLNRYKARILLCDKIEAEILEASKVEDPKLTKIRKAKADKARKAKRKAASKTLAGLKRKTSPENDWGEEY</sequence>
<dbReference type="GO" id="GO:0016787">
    <property type="term" value="F:hydrolase activity"/>
    <property type="evidence" value="ECO:0007669"/>
    <property type="project" value="UniProtKB-KW"/>
</dbReference>
<dbReference type="Pfam" id="PF00472">
    <property type="entry name" value="RF-1"/>
    <property type="match status" value="1"/>
</dbReference>
<reference evidence="5 6" key="1">
    <citation type="submission" date="2017-07" db="EMBL/GenBank/DDBJ databases">
        <title>Leptospira spp. isolated from tropical soils.</title>
        <authorList>
            <person name="Thibeaux R."/>
            <person name="Iraola G."/>
            <person name="Ferres I."/>
            <person name="Bierque E."/>
            <person name="Girault D."/>
            <person name="Soupe-Gilbert M.-E."/>
            <person name="Picardeau M."/>
            <person name="Goarant C."/>
        </authorList>
    </citation>
    <scope>NUCLEOTIDE SEQUENCE [LARGE SCALE GENOMIC DNA]</scope>
    <source>
        <strain evidence="5 6">MCA1-C-A1</strain>
    </source>
</reference>
<dbReference type="EMBL" id="NPDN01000003">
    <property type="protein sequence ID" value="PJZ26151.1"/>
    <property type="molecule type" value="Genomic_DNA"/>
</dbReference>
<dbReference type="PANTHER" id="PTHR46203:SF1">
    <property type="entry name" value="MITOCHONDRIAL TRANSLATION RELEASE FACTOR IN RESCUE"/>
    <property type="match status" value="1"/>
</dbReference>
<evidence type="ECO:0000313" key="5">
    <source>
        <dbReference type="EMBL" id="PJZ26151.1"/>
    </source>
</evidence>
<dbReference type="AlphaFoldDB" id="A0A2M9XEN1"/>
<feature type="domain" description="Prokaryotic-type class I peptide chain release factors" evidence="4">
    <location>
        <begin position="35"/>
        <end position="51"/>
    </location>
</feature>
<dbReference type="PANTHER" id="PTHR46203">
    <property type="entry name" value="PROBABLE PEPTIDE CHAIN RELEASE FACTOR C12ORF65"/>
    <property type="match status" value="1"/>
</dbReference>
<keyword evidence="2" id="KW-0809">Transit peptide</keyword>
<dbReference type="GO" id="GO:0003747">
    <property type="term" value="F:translation release factor activity"/>
    <property type="evidence" value="ECO:0007669"/>
    <property type="project" value="InterPro"/>
</dbReference>
<evidence type="ECO:0000259" key="4">
    <source>
        <dbReference type="PROSITE" id="PS00745"/>
    </source>
</evidence>
<feature type="region of interest" description="Disordered" evidence="3">
    <location>
        <begin position="105"/>
        <end position="140"/>
    </location>
</feature>
<keyword evidence="6" id="KW-1185">Reference proteome</keyword>
<dbReference type="RefSeq" id="WP_100705944.1">
    <property type="nucleotide sequence ID" value="NZ_NPDL01000003.1"/>
</dbReference>
<dbReference type="Proteomes" id="UP000232196">
    <property type="component" value="Unassembled WGS sequence"/>
</dbReference>
<keyword evidence="5" id="KW-0378">Hydrolase</keyword>
<evidence type="ECO:0000313" key="6">
    <source>
        <dbReference type="Proteomes" id="UP000232196"/>
    </source>
</evidence>
<comment type="caution">
    <text evidence="5">The sequence shown here is derived from an EMBL/GenBank/DDBJ whole genome shotgun (WGS) entry which is preliminary data.</text>
</comment>
<dbReference type="OrthoDB" id="9815709at2"/>
<organism evidence="5 6">
    <name type="scientific">Leptospira hartskeerlii</name>
    <dbReference type="NCBI Taxonomy" id="2023177"/>
    <lineage>
        <taxon>Bacteria</taxon>
        <taxon>Pseudomonadati</taxon>
        <taxon>Spirochaetota</taxon>
        <taxon>Spirochaetia</taxon>
        <taxon>Leptospirales</taxon>
        <taxon>Leptospiraceae</taxon>
        <taxon>Leptospira</taxon>
    </lineage>
</organism>
<name>A0A2M9XEN1_9LEPT</name>
<evidence type="ECO:0000256" key="1">
    <source>
        <dbReference type="ARBA" id="ARBA00010835"/>
    </source>
</evidence>
<evidence type="ECO:0000256" key="2">
    <source>
        <dbReference type="ARBA" id="ARBA00022946"/>
    </source>
</evidence>
<dbReference type="Gene3D" id="3.30.160.20">
    <property type="match status" value="1"/>
</dbReference>
<comment type="similarity">
    <text evidence="1">Belongs to the prokaryotic/mitochondrial release factor family.</text>
</comment>
<accession>A0A2M9XEN1</accession>
<protein>
    <submittedName>
        <fullName evidence="5">Peptidyl-tRNA hydrolase</fullName>
    </submittedName>
</protein>
<dbReference type="InterPro" id="IPR052405">
    <property type="entry name" value="Mito_Transl_Release_Factor"/>
</dbReference>
<dbReference type="SUPFAM" id="SSF75620">
    <property type="entry name" value="Release factor"/>
    <property type="match status" value="1"/>
</dbReference>
<dbReference type="InterPro" id="IPR045853">
    <property type="entry name" value="Pep_chain_release_fac_I_sf"/>
</dbReference>
<gene>
    <name evidence="5" type="ORF">CH357_06525</name>
</gene>
<dbReference type="InterPro" id="IPR000352">
    <property type="entry name" value="Pep_chain_release_fac_I"/>
</dbReference>
<evidence type="ECO:0000256" key="3">
    <source>
        <dbReference type="SAM" id="MobiDB-lite"/>
    </source>
</evidence>
<dbReference type="PROSITE" id="PS00745">
    <property type="entry name" value="RF_PROK_I"/>
    <property type="match status" value="1"/>
</dbReference>
<proteinExistence type="inferred from homology"/>